<evidence type="ECO:0000313" key="3">
    <source>
        <dbReference type="EMBL" id="GAA5164692.1"/>
    </source>
</evidence>
<name>A0ABP9QNC7_9RHOO</name>
<evidence type="ECO:0000313" key="4">
    <source>
        <dbReference type="Proteomes" id="UP001500547"/>
    </source>
</evidence>
<organism evidence="3 4">
    <name type="scientific">Viridibacterium curvum</name>
    <dbReference type="NCBI Taxonomy" id="1101404"/>
    <lineage>
        <taxon>Bacteria</taxon>
        <taxon>Pseudomonadati</taxon>
        <taxon>Pseudomonadota</taxon>
        <taxon>Betaproteobacteria</taxon>
        <taxon>Rhodocyclales</taxon>
        <taxon>Rhodocyclaceae</taxon>
        <taxon>Viridibacterium</taxon>
    </lineage>
</organism>
<protein>
    <recommendedName>
        <fullName evidence="5">SURF1-like protein</fullName>
    </recommendedName>
</protein>
<evidence type="ECO:0000256" key="2">
    <source>
        <dbReference type="SAM" id="SignalP"/>
    </source>
</evidence>
<evidence type="ECO:0008006" key="5">
    <source>
        <dbReference type="Google" id="ProtNLM"/>
    </source>
</evidence>
<keyword evidence="1" id="KW-1133">Transmembrane helix</keyword>
<dbReference type="RefSeq" id="WP_345532683.1">
    <property type="nucleotide sequence ID" value="NZ_BAABLD010000008.1"/>
</dbReference>
<keyword evidence="2" id="KW-0732">Signal</keyword>
<evidence type="ECO:0000256" key="1">
    <source>
        <dbReference type="SAM" id="Phobius"/>
    </source>
</evidence>
<accession>A0ABP9QNC7</accession>
<feature type="signal peptide" evidence="2">
    <location>
        <begin position="1"/>
        <end position="21"/>
    </location>
</feature>
<reference evidence="4" key="1">
    <citation type="journal article" date="2019" name="Int. J. Syst. Evol. Microbiol.">
        <title>The Global Catalogue of Microorganisms (GCM) 10K type strain sequencing project: providing services to taxonomists for standard genome sequencing and annotation.</title>
        <authorList>
            <consortium name="The Broad Institute Genomics Platform"/>
            <consortium name="The Broad Institute Genome Sequencing Center for Infectious Disease"/>
            <person name="Wu L."/>
            <person name="Ma J."/>
        </authorList>
    </citation>
    <scope>NUCLEOTIDE SEQUENCE [LARGE SCALE GENOMIC DNA]</scope>
    <source>
        <strain evidence="4">JCM 18715</strain>
    </source>
</reference>
<comment type="caution">
    <text evidence="3">The sequence shown here is derived from an EMBL/GenBank/DDBJ whole genome shotgun (WGS) entry which is preliminary data.</text>
</comment>
<keyword evidence="1" id="KW-0812">Transmembrane</keyword>
<dbReference type="EMBL" id="BAABLD010000008">
    <property type="protein sequence ID" value="GAA5164692.1"/>
    <property type="molecule type" value="Genomic_DNA"/>
</dbReference>
<keyword evidence="4" id="KW-1185">Reference proteome</keyword>
<sequence length="213" mass="23454">MKKWLLVMACVLGVMQGAPQAAQQKFGERLVKSISLDAETLRKIDDFKPSAPDRNESTLINAFLADSVDWSGDSIPVTTLDNPYAVVLRLIGRARSDGPAASLWMAGWEMQETSNGVSPIHKSPVSGLSETNGRAGQVFELVSSAGPVTFRESRFARPIVSFVRSDNMIVDGVTVEVWSGMAPTSATDIFMSTRLLWVGVVMLVLWWFWFRRG</sequence>
<gene>
    <name evidence="3" type="ORF">GCM10025770_19040</name>
</gene>
<proteinExistence type="predicted"/>
<feature type="transmembrane region" description="Helical" evidence="1">
    <location>
        <begin position="189"/>
        <end position="210"/>
    </location>
</feature>
<feature type="chain" id="PRO_5045472964" description="SURF1-like protein" evidence="2">
    <location>
        <begin position="22"/>
        <end position="213"/>
    </location>
</feature>
<dbReference type="Proteomes" id="UP001500547">
    <property type="component" value="Unassembled WGS sequence"/>
</dbReference>
<keyword evidence="1" id="KW-0472">Membrane</keyword>